<dbReference type="EMBL" id="JACCAC010000001">
    <property type="protein sequence ID" value="NYG53888.1"/>
    <property type="molecule type" value="Genomic_DNA"/>
</dbReference>
<dbReference type="SMART" id="SM00448">
    <property type="entry name" value="REC"/>
    <property type="match status" value="1"/>
</dbReference>
<dbReference type="InterPro" id="IPR003594">
    <property type="entry name" value="HATPase_dom"/>
</dbReference>
<dbReference type="InterPro" id="IPR058245">
    <property type="entry name" value="NreC/VraR/RcsB-like_REC"/>
</dbReference>
<dbReference type="InterPro" id="IPR036890">
    <property type="entry name" value="HATPase_C_sf"/>
</dbReference>
<gene>
    <name evidence="4" type="ORF">BJ989_000192</name>
</gene>
<organism evidence="4 5">
    <name type="scientific">Nocardioides perillae</name>
    <dbReference type="NCBI Taxonomy" id="1119534"/>
    <lineage>
        <taxon>Bacteria</taxon>
        <taxon>Bacillati</taxon>
        <taxon>Actinomycetota</taxon>
        <taxon>Actinomycetes</taxon>
        <taxon>Propionibacteriales</taxon>
        <taxon>Nocardioidaceae</taxon>
        <taxon>Nocardioides</taxon>
    </lineage>
</organism>
<dbReference type="InterPro" id="IPR050267">
    <property type="entry name" value="Anti-sigma-factor_SerPK"/>
</dbReference>
<dbReference type="GO" id="GO:0000160">
    <property type="term" value="P:phosphorelay signal transduction system"/>
    <property type="evidence" value="ECO:0007669"/>
    <property type="project" value="InterPro"/>
</dbReference>
<accession>A0A7Y9RSL1</accession>
<dbReference type="Pfam" id="PF13581">
    <property type="entry name" value="HATPase_c_2"/>
    <property type="match status" value="1"/>
</dbReference>
<proteinExistence type="predicted"/>
<comment type="caution">
    <text evidence="4">The sequence shown here is derived from an EMBL/GenBank/DDBJ whole genome shotgun (WGS) entry which is preliminary data.</text>
</comment>
<dbReference type="Gene3D" id="3.40.50.2300">
    <property type="match status" value="1"/>
</dbReference>
<dbReference type="InterPro" id="IPR001789">
    <property type="entry name" value="Sig_transdc_resp-reg_receiver"/>
</dbReference>
<dbReference type="PANTHER" id="PTHR35526">
    <property type="entry name" value="ANTI-SIGMA-F FACTOR RSBW-RELATED"/>
    <property type="match status" value="1"/>
</dbReference>
<sequence>MVVRVLLVDDAADARAEVVRALGVHGGFALVGQAADVAEAVACARQARPDVVLLDVGLPDLVGREVLTRIREATPHSRVVVFSGHEDDDWFGQHAEGLAPPGTTAEYLVTLLDKVGRHGRQTVREHFDGDPASVPRARRFVTRELGQWQIDAVRDEAALVVTELAANAVDHAHSDFEVRLALTDRALRVEVLDNGHGTPDPRPPTAGSERGRGLLLVSAMSSAWGVDDVVDDGKVVWAELALEPA</sequence>
<dbReference type="CDD" id="cd17535">
    <property type="entry name" value="REC_NarL-like"/>
    <property type="match status" value="1"/>
</dbReference>
<keyword evidence="1" id="KW-0723">Serine/threonine-protein kinase</keyword>
<name>A0A7Y9RSL1_9ACTN</name>
<reference evidence="4 5" key="1">
    <citation type="submission" date="2020-07" db="EMBL/GenBank/DDBJ databases">
        <title>Sequencing the genomes of 1000 actinobacteria strains.</title>
        <authorList>
            <person name="Klenk H.-P."/>
        </authorList>
    </citation>
    <scope>NUCLEOTIDE SEQUENCE [LARGE SCALE GENOMIC DNA]</scope>
    <source>
        <strain evidence="4 5">DSM 24552</strain>
    </source>
</reference>
<evidence type="ECO:0000313" key="4">
    <source>
        <dbReference type="EMBL" id="NYG53888.1"/>
    </source>
</evidence>
<protein>
    <submittedName>
        <fullName evidence="4">CheY-like chemotaxis protein</fullName>
    </submittedName>
</protein>
<evidence type="ECO:0000256" key="2">
    <source>
        <dbReference type="PROSITE-ProRule" id="PRU00169"/>
    </source>
</evidence>
<dbReference type="Pfam" id="PF00072">
    <property type="entry name" value="Response_reg"/>
    <property type="match status" value="1"/>
</dbReference>
<dbReference type="InterPro" id="IPR011006">
    <property type="entry name" value="CheY-like_superfamily"/>
</dbReference>
<dbReference type="CDD" id="cd16936">
    <property type="entry name" value="HATPase_RsbW-like"/>
    <property type="match status" value="1"/>
</dbReference>
<evidence type="ECO:0000256" key="1">
    <source>
        <dbReference type="ARBA" id="ARBA00022527"/>
    </source>
</evidence>
<dbReference type="AlphaFoldDB" id="A0A7Y9RSL1"/>
<feature type="domain" description="Response regulatory" evidence="3">
    <location>
        <begin position="4"/>
        <end position="116"/>
    </location>
</feature>
<dbReference type="GO" id="GO:0004674">
    <property type="term" value="F:protein serine/threonine kinase activity"/>
    <property type="evidence" value="ECO:0007669"/>
    <property type="project" value="UniProtKB-KW"/>
</dbReference>
<keyword evidence="1" id="KW-0418">Kinase</keyword>
<evidence type="ECO:0000259" key="3">
    <source>
        <dbReference type="PROSITE" id="PS50110"/>
    </source>
</evidence>
<dbReference type="Gene3D" id="3.30.565.10">
    <property type="entry name" value="Histidine kinase-like ATPase, C-terminal domain"/>
    <property type="match status" value="1"/>
</dbReference>
<keyword evidence="5" id="KW-1185">Reference proteome</keyword>
<dbReference type="PANTHER" id="PTHR35526:SF3">
    <property type="entry name" value="ANTI-SIGMA-F FACTOR RSBW"/>
    <property type="match status" value="1"/>
</dbReference>
<dbReference type="RefSeq" id="WP_179516626.1">
    <property type="nucleotide sequence ID" value="NZ_JACCAC010000001.1"/>
</dbReference>
<keyword evidence="1" id="KW-0808">Transferase</keyword>
<keyword evidence="2" id="KW-0597">Phosphoprotein</keyword>
<dbReference type="SUPFAM" id="SSF55874">
    <property type="entry name" value="ATPase domain of HSP90 chaperone/DNA topoisomerase II/histidine kinase"/>
    <property type="match status" value="1"/>
</dbReference>
<evidence type="ECO:0000313" key="5">
    <source>
        <dbReference type="Proteomes" id="UP000544110"/>
    </source>
</evidence>
<dbReference type="SUPFAM" id="SSF52172">
    <property type="entry name" value="CheY-like"/>
    <property type="match status" value="1"/>
</dbReference>
<feature type="modified residue" description="4-aspartylphosphate" evidence="2">
    <location>
        <position position="55"/>
    </location>
</feature>
<dbReference type="PROSITE" id="PS50110">
    <property type="entry name" value="RESPONSE_REGULATORY"/>
    <property type="match status" value="1"/>
</dbReference>
<dbReference type="Proteomes" id="UP000544110">
    <property type="component" value="Unassembled WGS sequence"/>
</dbReference>